<accession>A0A4C1UYV2</accession>
<dbReference type="Proteomes" id="UP000299102">
    <property type="component" value="Unassembled WGS sequence"/>
</dbReference>
<organism evidence="1 2">
    <name type="scientific">Eumeta variegata</name>
    <name type="common">Bagworm moth</name>
    <name type="synonym">Eumeta japonica</name>
    <dbReference type="NCBI Taxonomy" id="151549"/>
    <lineage>
        <taxon>Eukaryota</taxon>
        <taxon>Metazoa</taxon>
        <taxon>Ecdysozoa</taxon>
        <taxon>Arthropoda</taxon>
        <taxon>Hexapoda</taxon>
        <taxon>Insecta</taxon>
        <taxon>Pterygota</taxon>
        <taxon>Neoptera</taxon>
        <taxon>Endopterygota</taxon>
        <taxon>Lepidoptera</taxon>
        <taxon>Glossata</taxon>
        <taxon>Ditrysia</taxon>
        <taxon>Tineoidea</taxon>
        <taxon>Psychidae</taxon>
        <taxon>Oiketicinae</taxon>
        <taxon>Eumeta</taxon>
    </lineage>
</organism>
<dbReference type="EMBL" id="BGZK01000240">
    <property type="protein sequence ID" value="GBP30974.1"/>
    <property type="molecule type" value="Genomic_DNA"/>
</dbReference>
<dbReference type="AlphaFoldDB" id="A0A4C1UYV2"/>
<name>A0A4C1UYV2_EUMVA</name>
<protein>
    <submittedName>
        <fullName evidence="1">Uncharacterized protein</fullName>
    </submittedName>
</protein>
<evidence type="ECO:0000313" key="1">
    <source>
        <dbReference type="EMBL" id="GBP30974.1"/>
    </source>
</evidence>
<reference evidence="1 2" key="1">
    <citation type="journal article" date="2019" name="Commun. Biol.">
        <title>The bagworm genome reveals a unique fibroin gene that provides high tensile strength.</title>
        <authorList>
            <person name="Kono N."/>
            <person name="Nakamura H."/>
            <person name="Ohtoshi R."/>
            <person name="Tomita M."/>
            <person name="Numata K."/>
            <person name="Arakawa K."/>
        </authorList>
    </citation>
    <scope>NUCLEOTIDE SEQUENCE [LARGE SCALE GENOMIC DNA]</scope>
</reference>
<gene>
    <name evidence="1" type="ORF">EVAR_81872_1</name>
</gene>
<keyword evidence="2" id="KW-1185">Reference proteome</keyword>
<evidence type="ECO:0000313" key="2">
    <source>
        <dbReference type="Proteomes" id="UP000299102"/>
    </source>
</evidence>
<proteinExistence type="predicted"/>
<comment type="caution">
    <text evidence="1">The sequence shown here is derived from an EMBL/GenBank/DDBJ whole genome shotgun (WGS) entry which is preliminary data.</text>
</comment>
<sequence length="92" mass="10233">MARGARGLSYTTKKKIVKSSPSFQLTDDAVSIFNSKTSLTPHTSRAIGLLASERRNYAFQVKRERSLPRVVRAIKPFTPAAGRVSPRESERV</sequence>